<sequence>MKKRVFIVATCIGIGLCILLIRLMQVQLASTESFTSRNINLLERSISQRAHIYAIHDGRGGLVDRHNEHLSEEYQPVLLLFPFLRKIDWPVEQVAKIVGVSSKTLTEHVERTKEVVIDDGIELTEEGMKQVNALRIPGVIAVSKKKDISGVAAEHLLGLVGKNSDLLERKYKERMQNGNISFNTLTGISGLQYSFDEFLLSDGEKKLLYHVDRKGDSLFGTKVKYVEPGNPFYPVMVKTTIHKQIQMIGEALLTKYNIQKGGMVLVDVKTNEVLALASKPTLDRNNYKETITNYMLTRQFPGSVFKTVIAAAALEKGRYTSTRTFNCDLDVYGEKGSRALGELSFEDSFAKSCNYTFATLGNELIKRDKNMMEEYAKKLGMEERVGWHGRVFHYDDFRPLEEEDTNVIWHEEKEKHIQKAVAQTAIGQKDVQYTPLAIANMMATIARGGERKEIKVVSDILYKNSMSFYHFEEHHLGGDGLQQSTVKILQQLMKKVTEKGGTAESLNKLPYKVAGKTGTAEIVKDGSNQSVNKWIAGYFPYENPRYALVVVELSSASTGNNPIRIFHDYVQELYKYDQQVRE</sequence>
<dbReference type="InterPro" id="IPR036138">
    <property type="entry name" value="PBP_dimer_sf"/>
</dbReference>
<dbReference type="PANTHER" id="PTHR30627:SF24">
    <property type="entry name" value="PENICILLIN-BINDING PROTEIN 4B"/>
    <property type="match status" value="1"/>
</dbReference>
<keyword evidence="3" id="KW-1185">Reference proteome</keyword>
<accession>A0A917EQX8</accession>
<dbReference type="SUPFAM" id="SSF56519">
    <property type="entry name" value="Penicillin binding protein dimerisation domain"/>
    <property type="match status" value="1"/>
</dbReference>
<reference evidence="2" key="2">
    <citation type="submission" date="2020-09" db="EMBL/GenBank/DDBJ databases">
        <authorList>
            <person name="Sun Q."/>
            <person name="Zhou Y."/>
        </authorList>
    </citation>
    <scope>NUCLEOTIDE SEQUENCE</scope>
    <source>
        <strain evidence="2">CGMCC 1.12698</strain>
    </source>
</reference>
<dbReference type="EMBL" id="BMFK01000002">
    <property type="protein sequence ID" value="GGE74876.1"/>
    <property type="molecule type" value="Genomic_DNA"/>
</dbReference>
<dbReference type="PANTHER" id="PTHR30627">
    <property type="entry name" value="PEPTIDOGLYCAN D,D-TRANSPEPTIDASE"/>
    <property type="match status" value="1"/>
</dbReference>
<feature type="domain" description="Penicillin-binding protein transpeptidase" evidence="1">
    <location>
        <begin position="261"/>
        <end position="551"/>
    </location>
</feature>
<organism evidence="2 3">
    <name type="scientific">Priestia taiwanensis</name>
    <dbReference type="NCBI Taxonomy" id="1347902"/>
    <lineage>
        <taxon>Bacteria</taxon>
        <taxon>Bacillati</taxon>
        <taxon>Bacillota</taxon>
        <taxon>Bacilli</taxon>
        <taxon>Bacillales</taxon>
        <taxon>Bacillaceae</taxon>
        <taxon>Priestia</taxon>
    </lineage>
</organism>
<proteinExistence type="predicted"/>
<evidence type="ECO:0000313" key="2">
    <source>
        <dbReference type="EMBL" id="GGE74876.1"/>
    </source>
</evidence>
<dbReference type="Pfam" id="PF00905">
    <property type="entry name" value="Transpeptidase"/>
    <property type="match status" value="1"/>
</dbReference>
<dbReference type="GO" id="GO:0008658">
    <property type="term" value="F:penicillin binding"/>
    <property type="evidence" value="ECO:0007669"/>
    <property type="project" value="InterPro"/>
</dbReference>
<evidence type="ECO:0000313" key="3">
    <source>
        <dbReference type="Proteomes" id="UP000605259"/>
    </source>
</evidence>
<reference evidence="2" key="1">
    <citation type="journal article" date="2014" name="Int. J. Syst. Evol. Microbiol.">
        <title>Complete genome sequence of Corynebacterium casei LMG S-19264T (=DSM 44701T), isolated from a smear-ripened cheese.</title>
        <authorList>
            <consortium name="US DOE Joint Genome Institute (JGI-PGF)"/>
            <person name="Walter F."/>
            <person name="Albersmeier A."/>
            <person name="Kalinowski J."/>
            <person name="Ruckert C."/>
        </authorList>
    </citation>
    <scope>NUCLEOTIDE SEQUENCE</scope>
    <source>
        <strain evidence="2">CGMCC 1.12698</strain>
    </source>
</reference>
<dbReference type="Proteomes" id="UP000605259">
    <property type="component" value="Unassembled WGS sequence"/>
</dbReference>
<name>A0A917EQX8_9BACI</name>
<dbReference type="GO" id="GO:0071555">
    <property type="term" value="P:cell wall organization"/>
    <property type="evidence" value="ECO:0007669"/>
    <property type="project" value="TreeGrafter"/>
</dbReference>
<dbReference type="InterPro" id="IPR012338">
    <property type="entry name" value="Beta-lactam/transpept-like"/>
</dbReference>
<dbReference type="InterPro" id="IPR001460">
    <property type="entry name" value="PCN-bd_Tpept"/>
</dbReference>
<comment type="caution">
    <text evidence="2">The sequence shown here is derived from an EMBL/GenBank/DDBJ whole genome shotgun (WGS) entry which is preliminary data.</text>
</comment>
<dbReference type="GO" id="GO:0071972">
    <property type="term" value="F:peptidoglycan L,D-transpeptidase activity"/>
    <property type="evidence" value="ECO:0007669"/>
    <property type="project" value="TreeGrafter"/>
</dbReference>
<dbReference type="InterPro" id="IPR050515">
    <property type="entry name" value="Beta-lactam/transpept"/>
</dbReference>
<gene>
    <name evidence="2" type="ORF">GCM10007140_25940</name>
</gene>
<dbReference type="Gene3D" id="3.40.710.10">
    <property type="entry name" value="DD-peptidase/beta-lactamase superfamily"/>
    <property type="match status" value="1"/>
</dbReference>
<dbReference type="SUPFAM" id="SSF56601">
    <property type="entry name" value="beta-lactamase/transpeptidase-like"/>
    <property type="match status" value="1"/>
</dbReference>
<dbReference type="GO" id="GO:0005886">
    <property type="term" value="C:plasma membrane"/>
    <property type="evidence" value="ECO:0007669"/>
    <property type="project" value="TreeGrafter"/>
</dbReference>
<dbReference type="AlphaFoldDB" id="A0A917EQX8"/>
<protein>
    <submittedName>
        <fullName evidence="2">Penicillin-binding protein</fullName>
    </submittedName>
</protein>
<dbReference type="RefSeq" id="WP_229722235.1">
    <property type="nucleotide sequence ID" value="NZ_BMFK01000002.1"/>
</dbReference>
<evidence type="ECO:0000259" key="1">
    <source>
        <dbReference type="Pfam" id="PF00905"/>
    </source>
</evidence>
<dbReference type="Gene3D" id="3.90.1310.10">
    <property type="entry name" value="Penicillin-binding protein 2a (Domain 2)"/>
    <property type="match status" value="1"/>
</dbReference>